<evidence type="ECO:0000313" key="3">
    <source>
        <dbReference type="RefSeq" id="XP_036686333.1"/>
    </source>
</evidence>
<gene>
    <name evidence="3" type="primary">LOC118883517</name>
</gene>
<dbReference type="RefSeq" id="XP_036686333.1">
    <property type="nucleotide sequence ID" value="XM_036830438.1"/>
</dbReference>
<dbReference type="KEGG" id="bmus:118883517"/>
<feature type="region of interest" description="Disordered" evidence="1">
    <location>
        <begin position="42"/>
        <end position="65"/>
    </location>
</feature>
<protein>
    <submittedName>
        <fullName evidence="3">Uncharacterized protein LOC118883517</fullName>
    </submittedName>
</protein>
<dbReference type="Proteomes" id="UP000694857">
    <property type="component" value="Chromosome 17"/>
</dbReference>
<evidence type="ECO:0000256" key="1">
    <source>
        <dbReference type="SAM" id="MobiDB-lite"/>
    </source>
</evidence>
<reference evidence="3" key="1">
    <citation type="submission" date="2025-08" db="UniProtKB">
        <authorList>
            <consortium name="RefSeq"/>
        </authorList>
    </citation>
    <scope>IDENTIFICATION</scope>
    <source>
        <tissue evidence="3">Epidermis and Blubber</tissue>
    </source>
</reference>
<accession>A0A8B8VN62</accession>
<organism evidence="2 3">
    <name type="scientific">Balaenoptera musculus</name>
    <name type="common">Blue whale</name>
    <dbReference type="NCBI Taxonomy" id="9771"/>
    <lineage>
        <taxon>Eukaryota</taxon>
        <taxon>Metazoa</taxon>
        <taxon>Chordata</taxon>
        <taxon>Craniata</taxon>
        <taxon>Vertebrata</taxon>
        <taxon>Euteleostomi</taxon>
        <taxon>Mammalia</taxon>
        <taxon>Eutheria</taxon>
        <taxon>Laurasiatheria</taxon>
        <taxon>Artiodactyla</taxon>
        <taxon>Whippomorpha</taxon>
        <taxon>Cetacea</taxon>
        <taxon>Mysticeti</taxon>
        <taxon>Balaenopteridae</taxon>
        <taxon>Balaenoptera</taxon>
    </lineage>
</organism>
<evidence type="ECO:0000313" key="2">
    <source>
        <dbReference type="Proteomes" id="UP000694857"/>
    </source>
</evidence>
<proteinExistence type="predicted"/>
<dbReference type="GeneID" id="118883517"/>
<keyword evidence="2" id="KW-1185">Reference proteome</keyword>
<name>A0A8B8VN62_BALMU</name>
<dbReference type="AlphaFoldDB" id="A0A8B8VN62"/>
<sequence length="215" mass="23225">MTYLGTIDQNCPPWPGMIITTFTQKEVPIRNMMLPQKTNQENLGGAKRREETPAHNTSCQPPRNPPTGIHLNSEMHAPPGSALSQTKYGHKPARRVQEDFFPPSTAHPEDFGPAASSLKLPVETRAVLSPGPGKRGRCPSRLCALLLSLPLPTPAAALDSGKSLQSKIRCVLGAGLFPRVGTWLLRAVGLPRTSLFPIHAPPWVPPPASGTQRAF</sequence>